<protein>
    <recommendedName>
        <fullName evidence="18">DNA polymerase</fullName>
        <ecNumber evidence="18">2.7.7.7</ecNumber>
    </recommendedName>
</protein>
<keyword evidence="10 18" id="KW-0239">DNA-directed DNA polymerase</keyword>
<dbReference type="GO" id="GO:0006260">
    <property type="term" value="P:DNA replication"/>
    <property type="evidence" value="ECO:0007669"/>
    <property type="project" value="UniProtKB-KW"/>
</dbReference>
<dbReference type="InterPro" id="IPR010996">
    <property type="entry name" value="HHH_MUS81"/>
</dbReference>
<evidence type="ECO:0000256" key="10">
    <source>
        <dbReference type="ARBA" id="ARBA00022932"/>
    </source>
</evidence>
<keyword evidence="6 18" id="KW-0548">Nucleotidyltransferase</keyword>
<feature type="region of interest" description="Disordered" evidence="19">
    <location>
        <begin position="137"/>
        <end position="253"/>
    </location>
</feature>
<evidence type="ECO:0000259" key="20">
    <source>
        <dbReference type="PROSITE" id="PS50172"/>
    </source>
</evidence>
<evidence type="ECO:0000256" key="1">
    <source>
        <dbReference type="ARBA" id="ARBA00001936"/>
    </source>
</evidence>
<feature type="active site" description="Nucleophile; Schiff-base intermediate with DNA; for 5'-dRP lyase activity" evidence="17">
    <location>
        <position position="324"/>
    </location>
</feature>
<dbReference type="FunFam" id="1.10.150.110:FF:000004">
    <property type="entry name" value="DNA polymerase lambda"/>
    <property type="match status" value="1"/>
</dbReference>
<keyword evidence="9 18" id="KW-0227">DNA damage</keyword>
<name>A0A7M7NTT0_STRPU</name>
<organism evidence="21 22">
    <name type="scientific">Strongylocentrotus purpuratus</name>
    <name type="common">Purple sea urchin</name>
    <dbReference type="NCBI Taxonomy" id="7668"/>
    <lineage>
        <taxon>Eukaryota</taxon>
        <taxon>Metazoa</taxon>
        <taxon>Echinodermata</taxon>
        <taxon>Eleutherozoa</taxon>
        <taxon>Echinozoa</taxon>
        <taxon>Echinoidea</taxon>
        <taxon>Euechinoidea</taxon>
        <taxon>Echinacea</taxon>
        <taxon>Camarodonta</taxon>
        <taxon>Echinidea</taxon>
        <taxon>Strongylocentrotidae</taxon>
        <taxon>Strongylocentrotus</taxon>
    </lineage>
</organism>
<dbReference type="RefSeq" id="XP_030841382.1">
    <property type="nucleotide sequence ID" value="XM_030985522.1"/>
</dbReference>
<feature type="compositionally biased region" description="Low complexity" evidence="19">
    <location>
        <begin position="227"/>
        <end position="244"/>
    </location>
</feature>
<reference evidence="22" key="1">
    <citation type="submission" date="2015-02" db="EMBL/GenBank/DDBJ databases">
        <title>Genome sequencing for Strongylocentrotus purpuratus.</title>
        <authorList>
            <person name="Murali S."/>
            <person name="Liu Y."/>
            <person name="Vee V."/>
            <person name="English A."/>
            <person name="Wang M."/>
            <person name="Skinner E."/>
            <person name="Han Y."/>
            <person name="Muzny D.M."/>
            <person name="Worley K.C."/>
            <person name="Gibbs R.A."/>
        </authorList>
    </citation>
    <scope>NUCLEOTIDE SEQUENCE</scope>
</reference>
<comment type="catalytic activity">
    <reaction evidence="16 18">
        <text>DNA(n) + a 2'-deoxyribonucleoside 5'-triphosphate = DNA(n+1) + diphosphate</text>
        <dbReference type="Rhea" id="RHEA:22508"/>
        <dbReference type="Rhea" id="RHEA-COMP:17339"/>
        <dbReference type="Rhea" id="RHEA-COMP:17340"/>
        <dbReference type="ChEBI" id="CHEBI:33019"/>
        <dbReference type="ChEBI" id="CHEBI:61560"/>
        <dbReference type="ChEBI" id="CHEBI:173112"/>
        <dbReference type="EC" id="2.7.7.7"/>
    </reaction>
</comment>
<dbReference type="CTD" id="27343"/>
<evidence type="ECO:0000256" key="11">
    <source>
        <dbReference type="ARBA" id="ARBA00023125"/>
    </source>
</evidence>
<evidence type="ECO:0000313" key="21">
    <source>
        <dbReference type="EnsemblMetazoa" id="XP_030841382"/>
    </source>
</evidence>
<dbReference type="Pfam" id="PF10391">
    <property type="entry name" value="DNA_pol_lambd_f"/>
    <property type="match status" value="1"/>
</dbReference>
<dbReference type="SUPFAM" id="SSF52113">
    <property type="entry name" value="BRCT domain"/>
    <property type="match status" value="1"/>
</dbReference>
<evidence type="ECO:0000256" key="16">
    <source>
        <dbReference type="ARBA" id="ARBA00049244"/>
    </source>
</evidence>
<dbReference type="PRINTS" id="PR00870">
    <property type="entry name" value="DNAPOLXBETA"/>
</dbReference>
<dbReference type="EnsemblMetazoa" id="XM_030985522">
    <property type="protein sequence ID" value="XP_030841382"/>
    <property type="gene ID" value="LOC580054"/>
</dbReference>
<dbReference type="OMA" id="KWHGASA"/>
<evidence type="ECO:0000256" key="3">
    <source>
        <dbReference type="ARBA" id="ARBA00008323"/>
    </source>
</evidence>
<dbReference type="Pfam" id="PF14716">
    <property type="entry name" value="HHH_8"/>
    <property type="match status" value="1"/>
</dbReference>
<dbReference type="GO" id="GO:0005634">
    <property type="term" value="C:nucleus"/>
    <property type="evidence" value="ECO:0000318"/>
    <property type="project" value="GO_Central"/>
</dbReference>
<dbReference type="PANTHER" id="PTHR11276">
    <property type="entry name" value="DNA POLYMERASE TYPE-X FAMILY MEMBER"/>
    <property type="match status" value="1"/>
</dbReference>
<keyword evidence="7" id="KW-0235">DNA replication</keyword>
<dbReference type="Gene3D" id="1.10.150.20">
    <property type="entry name" value="5' to 3' exonuclease, C-terminal subdomain"/>
    <property type="match status" value="1"/>
</dbReference>
<dbReference type="GO" id="GO:0016829">
    <property type="term" value="F:lyase activity"/>
    <property type="evidence" value="ECO:0007669"/>
    <property type="project" value="UniProtKB-KW"/>
</dbReference>
<dbReference type="EC" id="2.7.7.7" evidence="18"/>
<evidence type="ECO:0000256" key="13">
    <source>
        <dbReference type="ARBA" id="ARBA00023211"/>
    </source>
</evidence>
<dbReference type="InterPro" id="IPR027421">
    <property type="entry name" value="DNA_pol_lamdba_lyase_dom_sf"/>
</dbReference>
<reference evidence="21" key="2">
    <citation type="submission" date="2021-01" db="UniProtKB">
        <authorList>
            <consortium name="EnsemblMetazoa"/>
        </authorList>
    </citation>
    <scope>IDENTIFICATION</scope>
</reference>
<feature type="compositionally biased region" description="Polar residues" evidence="19">
    <location>
        <begin position="163"/>
        <end position="188"/>
    </location>
</feature>
<keyword evidence="12 18" id="KW-0234">DNA repair</keyword>
<dbReference type="InterPro" id="IPR001357">
    <property type="entry name" value="BRCT_dom"/>
</dbReference>
<feature type="region of interest" description="Disordered" evidence="19">
    <location>
        <begin position="1"/>
        <end position="29"/>
    </location>
</feature>
<dbReference type="InterPro" id="IPR028207">
    <property type="entry name" value="DNA_pol_B_palm_palm"/>
</dbReference>
<dbReference type="GO" id="GO:0046872">
    <property type="term" value="F:metal ion binding"/>
    <property type="evidence" value="ECO:0007669"/>
    <property type="project" value="UniProtKB-UniRule"/>
</dbReference>
<comment type="cofactor">
    <cofactor evidence="1">
        <name>Mn(2+)</name>
        <dbReference type="ChEBI" id="CHEBI:29035"/>
    </cofactor>
</comment>
<comment type="similarity">
    <text evidence="3 18">Belongs to the DNA polymerase type-X family.</text>
</comment>
<dbReference type="Proteomes" id="UP000007110">
    <property type="component" value="Unassembled WGS sequence"/>
</dbReference>
<evidence type="ECO:0000256" key="14">
    <source>
        <dbReference type="ARBA" id="ARBA00023239"/>
    </source>
</evidence>
<dbReference type="GO" id="GO:0003887">
    <property type="term" value="F:DNA-directed DNA polymerase activity"/>
    <property type="evidence" value="ECO:0000318"/>
    <property type="project" value="GO_Central"/>
</dbReference>
<evidence type="ECO:0000256" key="17">
    <source>
        <dbReference type="PIRSR" id="PIRSR622312-50"/>
    </source>
</evidence>
<evidence type="ECO:0000256" key="12">
    <source>
        <dbReference type="ARBA" id="ARBA00023204"/>
    </source>
</evidence>
<dbReference type="InterPro" id="IPR022312">
    <property type="entry name" value="DNA_pol_X"/>
</dbReference>
<dbReference type="Pfam" id="PF00533">
    <property type="entry name" value="BRCT"/>
    <property type="match status" value="1"/>
</dbReference>
<dbReference type="PROSITE" id="PS00522">
    <property type="entry name" value="DNA_POLYMERASE_X"/>
    <property type="match status" value="1"/>
</dbReference>
<evidence type="ECO:0000256" key="8">
    <source>
        <dbReference type="ARBA" id="ARBA00022723"/>
    </source>
</evidence>
<dbReference type="InParanoid" id="A0A7M7NTT0"/>
<dbReference type="InterPro" id="IPR002008">
    <property type="entry name" value="DNA_pol_X_beta-like"/>
</dbReference>
<dbReference type="InterPro" id="IPR036420">
    <property type="entry name" value="BRCT_dom_sf"/>
</dbReference>
<feature type="compositionally biased region" description="Polar residues" evidence="19">
    <location>
        <begin position="1"/>
        <end position="16"/>
    </location>
</feature>
<dbReference type="Gene3D" id="1.10.150.110">
    <property type="entry name" value="DNA polymerase beta, N-terminal domain-like"/>
    <property type="match status" value="1"/>
</dbReference>
<dbReference type="SMART" id="SM00483">
    <property type="entry name" value="POLXc"/>
    <property type="match status" value="1"/>
</dbReference>
<dbReference type="CDD" id="cd00141">
    <property type="entry name" value="NT_POLXc"/>
    <property type="match status" value="1"/>
</dbReference>
<feature type="domain" description="BRCT" evidence="20">
    <location>
        <begin position="28"/>
        <end position="126"/>
    </location>
</feature>
<comment type="subcellular location">
    <subcellularLocation>
        <location evidence="2 18">Nucleus</location>
    </subcellularLocation>
</comment>
<feature type="compositionally biased region" description="Basic and acidic residues" evidence="19">
    <location>
        <begin position="137"/>
        <end position="158"/>
    </location>
</feature>
<evidence type="ECO:0000256" key="19">
    <source>
        <dbReference type="SAM" id="MobiDB-lite"/>
    </source>
</evidence>
<dbReference type="SUPFAM" id="SSF47802">
    <property type="entry name" value="DNA polymerase beta, N-terminal domain-like"/>
    <property type="match status" value="1"/>
</dbReference>
<dbReference type="GO" id="GO:0003677">
    <property type="term" value="F:DNA binding"/>
    <property type="evidence" value="ECO:0007669"/>
    <property type="project" value="UniProtKB-UniRule"/>
</dbReference>
<evidence type="ECO:0000313" key="22">
    <source>
        <dbReference type="Proteomes" id="UP000007110"/>
    </source>
</evidence>
<keyword evidence="14" id="KW-0456">Lyase</keyword>
<dbReference type="InterPro" id="IPR018944">
    <property type="entry name" value="DNA_pol_lambd_fingers_domain"/>
</dbReference>
<sequence length="482" mass="53297">MASQKRQGSGDDTNTPNKKRQKQNDSDRSSGIFSGLSVFMLQAGLGKARTDIFKKQLVKHGAVVKPAVDDQTTHVIVDEEMTFPRFCRIMKYEESQVTDRLKIIKARWLSSCLSEASLVDLEEFILAPVRSEKFKLFTPPKEETKSKSEDMESRDGKPEPLQVQGSNMPGTSKQIPGTGASTVTTSPSKRVAARGSDSDDSNYVPSDDDDDGGGSGDKEESRGKIFSSDADSSSNVSTPNTSPSKLPRGNWVCSRPSTAYKETHNQHITEKLEVLMKAYENTQDRWRALGYKKAISALKNYGKDVTTWEEASAIPGIGTKMADKILEIIESGHLRKIDHVCKGEDMEAIDLFNNVWGAGPTVAREWVQQGFRTLEDLREKAKLSKQQLIGLKHYHEFLERMPRQEAGDIERTVRETAESMFPGMLAVVCGSYRRGKVTCGDVDVLITHPDGKSHKGALSKILDALRQTGKLTCFVCVLGVVS</sequence>
<proteinExistence type="inferred from homology"/>
<accession>A0A7M7NTT0</accession>
<dbReference type="Gene3D" id="3.30.460.10">
    <property type="entry name" value="Beta Polymerase, domain 2"/>
    <property type="match status" value="1"/>
</dbReference>
<dbReference type="PROSITE" id="PS50172">
    <property type="entry name" value="BRCT"/>
    <property type="match status" value="1"/>
</dbReference>
<dbReference type="SUPFAM" id="SSF81585">
    <property type="entry name" value="PsbU/PolX domain-like"/>
    <property type="match status" value="1"/>
</dbReference>
<dbReference type="AlphaFoldDB" id="A0A7M7NTT0"/>
<dbReference type="GeneID" id="580054"/>
<comment type="function">
    <text evidence="18">DNA polymerase that functions in several pathways of DNA repair. Involved in base excision repair (BER) responsible for repair of lesions that give rise to abasic (AP) sites in DNA. Also contributes to DNA double-strand break repair by non-homologous end joining and homologous recombination. Has both template-dependent and template-independent (terminal transferase) DNA polymerase activities. Has also a 5'-deoxyribose-5-phosphate lyase (dRP lyase) activity.</text>
</comment>
<keyword evidence="22" id="KW-1185">Reference proteome</keyword>
<dbReference type="GO" id="GO:0006303">
    <property type="term" value="P:double-strand break repair via nonhomologous end joining"/>
    <property type="evidence" value="ECO:0000318"/>
    <property type="project" value="GO_Central"/>
</dbReference>
<keyword evidence="13" id="KW-0464">Manganese</keyword>
<evidence type="ECO:0000256" key="6">
    <source>
        <dbReference type="ARBA" id="ARBA00022695"/>
    </source>
</evidence>
<dbReference type="FunFam" id="3.40.50.10190:FF:000031">
    <property type="entry name" value="DNA polymerase"/>
    <property type="match status" value="1"/>
</dbReference>
<keyword evidence="8" id="KW-0479">Metal-binding</keyword>
<evidence type="ECO:0000256" key="5">
    <source>
        <dbReference type="ARBA" id="ARBA00022679"/>
    </source>
</evidence>
<dbReference type="InterPro" id="IPR043519">
    <property type="entry name" value="NT_sf"/>
</dbReference>
<dbReference type="InterPro" id="IPR002054">
    <property type="entry name" value="DNA-dir_DNA_pol_X"/>
</dbReference>
<dbReference type="InterPro" id="IPR019843">
    <property type="entry name" value="DNA_pol-X_BS"/>
</dbReference>
<dbReference type="OrthoDB" id="205514at2759"/>
<dbReference type="Gene3D" id="3.40.50.10190">
    <property type="entry name" value="BRCT domain"/>
    <property type="match status" value="1"/>
</dbReference>
<evidence type="ECO:0000256" key="9">
    <source>
        <dbReference type="ARBA" id="ARBA00022763"/>
    </source>
</evidence>
<evidence type="ECO:0000256" key="7">
    <source>
        <dbReference type="ARBA" id="ARBA00022705"/>
    </source>
</evidence>
<dbReference type="FunFam" id="1.10.150.20:FF:000010">
    <property type="entry name" value="DNA polymerase lambda"/>
    <property type="match status" value="1"/>
</dbReference>
<evidence type="ECO:0000256" key="4">
    <source>
        <dbReference type="ARBA" id="ARBA00022634"/>
    </source>
</evidence>
<keyword evidence="5 18" id="KW-0808">Transferase</keyword>
<keyword evidence="11" id="KW-0238">DNA-binding</keyword>
<keyword evidence="15 18" id="KW-0539">Nucleus</keyword>
<evidence type="ECO:0000256" key="15">
    <source>
        <dbReference type="ARBA" id="ARBA00023242"/>
    </source>
</evidence>
<dbReference type="Pfam" id="PF14792">
    <property type="entry name" value="DNA_pol_B_palm"/>
    <property type="match status" value="1"/>
</dbReference>
<dbReference type="KEGG" id="spu:580054"/>
<evidence type="ECO:0000256" key="2">
    <source>
        <dbReference type="ARBA" id="ARBA00004123"/>
    </source>
</evidence>
<evidence type="ECO:0000256" key="18">
    <source>
        <dbReference type="RuleBase" id="RU366014"/>
    </source>
</evidence>
<dbReference type="SMART" id="SM00292">
    <property type="entry name" value="BRCT"/>
    <property type="match status" value="1"/>
</dbReference>
<keyword evidence="4" id="KW-0237">DNA synthesis</keyword>
<dbReference type="PANTHER" id="PTHR11276:SF28">
    <property type="entry name" value="DNA POLYMERASE LAMBDA"/>
    <property type="match status" value="1"/>
</dbReference>
<dbReference type="PRINTS" id="PR00869">
    <property type="entry name" value="DNAPOLX"/>
</dbReference>
<dbReference type="SUPFAM" id="SSF81301">
    <property type="entry name" value="Nucleotidyltransferase"/>
    <property type="match status" value="1"/>
</dbReference>